<comment type="subcellular location">
    <subcellularLocation>
        <location evidence="1">Cell membrane</location>
        <topology evidence="1">Single-pass type I membrane protein</topology>
    </subcellularLocation>
</comment>
<dbReference type="Ensembl" id="ENSLLET00000050129.1">
    <property type="protein sequence ID" value="ENSLLEP00000048244.1"/>
    <property type="gene ID" value="ENSLLEG00000030435.1"/>
</dbReference>
<keyword evidence="9 10" id="KW-0472">Membrane</keyword>
<dbReference type="PANTHER" id="PTHR14995:SF2">
    <property type="entry name" value="PROTEIN AMNIONLESS"/>
    <property type="match status" value="1"/>
</dbReference>
<reference evidence="11" key="1">
    <citation type="submission" date="2025-08" db="UniProtKB">
        <authorList>
            <consortium name="Ensembl"/>
        </authorList>
    </citation>
    <scope>IDENTIFICATION</scope>
</reference>
<organism evidence="11 12">
    <name type="scientific">Leptobrachium leishanense</name>
    <name type="common">Leishan spiny toad</name>
    <dbReference type="NCBI Taxonomy" id="445787"/>
    <lineage>
        <taxon>Eukaryota</taxon>
        <taxon>Metazoa</taxon>
        <taxon>Chordata</taxon>
        <taxon>Craniata</taxon>
        <taxon>Vertebrata</taxon>
        <taxon>Euteleostomi</taxon>
        <taxon>Amphibia</taxon>
        <taxon>Batrachia</taxon>
        <taxon>Anura</taxon>
        <taxon>Pelobatoidea</taxon>
        <taxon>Megophryidae</taxon>
        <taxon>Leptobrachium</taxon>
    </lineage>
</organism>
<keyword evidence="4" id="KW-1003">Cell membrane</keyword>
<dbReference type="PANTHER" id="PTHR14995">
    <property type="entry name" value="AMNIONLESS"/>
    <property type="match status" value="1"/>
</dbReference>
<evidence type="ECO:0000313" key="12">
    <source>
        <dbReference type="Proteomes" id="UP000694569"/>
    </source>
</evidence>
<evidence type="ECO:0000256" key="2">
    <source>
        <dbReference type="ARBA" id="ARBA00021200"/>
    </source>
</evidence>
<keyword evidence="3" id="KW-0813">Transport</keyword>
<evidence type="ECO:0000256" key="3">
    <source>
        <dbReference type="ARBA" id="ARBA00022448"/>
    </source>
</evidence>
<feature type="transmembrane region" description="Helical" evidence="10">
    <location>
        <begin position="21"/>
        <end position="42"/>
    </location>
</feature>
<dbReference type="Proteomes" id="UP000694569">
    <property type="component" value="Unplaced"/>
</dbReference>
<dbReference type="GO" id="GO:0015031">
    <property type="term" value="P:protein transport"/>
    <property type="evidence" value="ECO:0007669"/>
    <property type="project" value="UniProtKB-KW"/>
</dbReference>
<evidence type="ECO:0000256" key="7">
    <source>
        <dbReference type="ARBA" id="ARBA00022927"/>
    </source>
</evidence>
<keyword evidence="6" id="KW-0732">Signal</keyword>
<dbReference type="Pfam" id="PF14828">
    <property type="entry name" value="Amnionless"/>
    <property type="match status" value="1"/>
</dbReference>
<sequence>MASIGRQIFHRFCDYASSHMIAHTCTHLCVCVSVYVYAYMFICSGAGSEIHFQDLDRYQWFDPTLWHSLHPDAGSSLFCLDAELVPCQYDDVIFSPKTSFRVITKATGEAITMKSISVLGKICRRELEEDFSQHLQTNTAKLQFPGSPQMHIRNLPCEDATRCECGNAEVLQEICSALQLSKGKCPGLLCGPHTFSCHCNCLYYIFIQVKYSNCNLSISKVLKEQDGPVKNAPGSTTEIQIVVSDLLEESQTGSDAISLANDIMDDINNNGSLNKTKIFTLKQNSILCLFVIKDAC</sequence>
<name>A0A8C5RB14_9ANUR</name>
<dbReference type="GO" id="GO:0016324">
    <property type="term" value="C:apical plasma membrane"/>
    <property type="evidence" value="ECO:0007669"/>
    <property type="project" value="TreeGrafter"/>
</dbReference>
<evidence type="ECO:0000256" key="8">
    <source>
        <dbReference type="ARBA" id="ARBA00022989"/>
    </source>
</evidence>
<evidence type="ECO:0000256" key="9">
    <source>
        <dbReference type="ARBA" id="ARBA00023136"/>
    </source>
</evidence>
<evidence type="ECO:0000256" key="4">
    <source>
        <dbReference type="ARBA" id="ARBA00022475"/>
    </source>
</evidence>
<dbReference type="OrthoDB" id="10067964at2759"/>
<evidence type="ECO:0000256" key="5">
    <source>
        <dbReference type="ARBA" id="ARBA00022692"/>
    </source>
</evidence>
<keyword evidence="8 10" id="KW-1133">Transmembrane helix</keyword>
<dbReference type="GO" id="GO:0006898">
    <property type="term" value="P:receptor-mediated endocytosis"/>
    <property type="evidence" value="ECO:0007669"/>
    <property type="project" value="TreeGrafter"/>
</dbReference>
<evidence type="ECO:0000256" key="1">
    <source>
        <dbReference type="ARBA" id="ARBA00004251"/>
    </source>
</evidence>
<reference evidence="11" key="2">
    <citation type="submission" date="2025-09" db="UniProtKB">
        <authorList>
            <consortium name="Ensembl"/>
        </authorList>
    </citation>
    <scope>IDENTIFICATION</scope>
</reference>
<dbReference type="AlphaFoldDB" id="A0A8C5RB14"/>
<proteinExistence type="predicted"/>
<evidence type="ECO:0000313" key="11">
    <source>
        <dbReference type="Ensembl" id="ENSLLEP00000048244.1"/>
    </source>
</evidence>
<keyword evidence="7" id="KW-0653">Protein transport</keyword>
<protein>
    <recommendedName>
        <fullName evidence="2">Protein amnionless</fullName>
    </recommendedName>
</protein>
<evidence type="ECO:0000256" key="10">
    <source>
        <dbReference type="SAM" id="Phobius"/>
    </source>
</evidence>
<dbReference type="InterPro" id="IPR026112">
    <property type="entry name" value="AMN"/>
</dbReference>
<accession>A0A8C5RB14</accession>
<keyword evidence="5 10" id="KW-0812">Transmembrane</keyword>
<keyword evidence="12" id="KW-1185">Reference proteome</keyword>
<dbReference type="GeneTree" id="ENSGT00390000007463"/>
<evidence type="ECO:0000256" key="6">
    <source>
        <dbReference type="ARBA" id="ARBA00022729"/>
    </source>
</evidence>
<dbReference type="GO" id="GO:0030139">
    <property type="term" value="C:endocytic vesicle"/>
    <property type="evidence" value="ECO:0007669"/>
    <property type="project" value="TreeGrafter"/>
</dbReference>